<gene>
    <name evidence="1" type="primary">ydfO</name>
    <name evidence="1" type="ordered locus">c1440</name>
</gene>
<evidence type="ECO:0000313" key="2">
    <source>
        <dbReference type="Proteomes" id="UP000001410"/>
    </source>
</evidence>
<dbReference type="InterPro" id="IPR009833">
    <property type="entry name" value="DUF1398"/>
</dbReference>
<dbReference type="InterPro" id="IPR036696">
    <property type="entry name" value="YdfO-like_sf"/>
</dbReference>
<keyword evidence="2" id="KW-1185">Reference proteome</keyword>
<dbReference type="eggNOG" id="COG5562">
    <property type="taxonomic scope" value="Bacteria"/>
</dbReference>
<dbReference type="SUPFAM" id="SSF160419">
    <property type="entry name" value="YdfO-like"/>
    <property type="match status" value="1"/>
</dbReference>
<proteinExistence type="predicted"/>
<organism evidence="1 2">
    <name type="scientific">Escherichia coli O6:H1 (strain CFT073 / ATCC 700928 / UPEC)</name>
    <dbReference type="NCBI Taxonomy" id="199310"/>
    <lineage>
        <taxon>Bacteria</taxon>
        <taxon>Pseudomonadati</taxon>
        <taxon>Pseudomonadota</taxon>
        <taxon>Gammaproteobacteria</taxon>
        <taxon>Enterobacterales</taxon>
        <taxon>Enterobacteriaceae</taxon>
        <taxon>Escherichia</taxon>
    </lineage>
</organism>
<dbReference type="KEGG" id="ecc:c1440"/>
<dbReference type="EMBL" id="AE014075">
    <property type="protein sequence ID" value="AAN79909.1"/>
    <property type="molecule type" value="Genomic_DNA"/>
</dbReference>
<accession>A0A0H2V7G0</accession>
<name>A0A0H2V7G0_ECOL6</name>
<reference evidence="1 2" key="1">
    <citation type="journal article" date="2002" name="Proc. Natl. Acad. Sci. U.S.A.">
        <title>Extensive mosaic structure revealed by the complete genome sequence of uropathogenic Escherichia coli.</title>
        <authorList>
            <person name="Welch R.A."/>
            <person name="Burland V."/>
            <person name="Plunkett G.III."/>
            <person name="Redford P."/>
            <person name="Roesch P."/>
            <person name="Rasko D."/>
            <person name="Buckles E.L."/>
            <person name="Liou S.R."/>
            <person name="Boutin A."/>
            <person name="Hackett J."/>
            <person name="Stroud D."/>
            <person name="Mayhew G.F."/>
            <person name="Rose D.J."/>
            <person name="Zhou S."/>
            <person name="Schwartz D.C."/>
            <person name="Perna N.T."/>
            <person name="Mobley H.L."/>
            <person name="Donnenberg M.S."/>
            <person name="Blattner F.R."/>
        </authorList>
    </citation>
    <scope>NUCLEOTIDE SEQUENCE [LARGE SCALE GENOMIC DNA]</scope>
    <source>
        <strain evidence="2">CFT073 / ATCC 700928 / UPEC</strain>
    </source>
</reference>
<sequence>MEGLSMDQVVIFKQIFDKVRNDLNYQWFYSELKRHNVSHYIYYLATENVHIVLKNDNTVLLKGLKNIVSVKFSKDRHLIETTSNKLKSREITFQEYRRNLAKAGVFRWVTNIHEQKRYYYTFDNSLLFTENIQSTSQMFPH</sequence>
<dbReference type="AlphaFoldDB" id="A0A0H2V7G0"/>
<dbReference type="Proteomes" id="UP000001410">
    <property type="component" value="Chromosome"/>
</dbReference>
<dbReference type="HOGENOM" id="CLU_129752_0_0_6"/>
<dbReference type="Pfam" id="PF07166">
    <property type="entry name" value="DUF1398"/>
    <property type="match status" value="1"/>
</dbReference>
<evidence type="ECO:0000313" key="1">
    <source>
        <dbReference type="EMBL" id="AAN79909.1"/>
    </source>
</evidence>
<dbReference type="SMR" id="A0A0H2V7G0"/>
<dbReference type="Gene3D" id="3.30.1810.10">
    <property type="entry name" value="YdfO-like"/>
    <property type="match status" value="1"/>
</dbReference>
<protein>
    <submittedName>
        <fullName evidence="1">Uncharacterized protein</fullName>
    </submittedName>
</protein>